<feature type="coiled-coil region" evidence="4">
    <location>
        <begin position="243"/>
        <end position="270"/>
    </location>
</feature>
<sequence length="355" mass="39902">MGILPCAQTISVSRFMHASQLVRILLGLAIHMQPITTSSAVLESNEDDDTIGYRQVGAFLAKCDLQQYYSTFIDEGFDQLEALFEVTELDLEQMGVKRGHRRLLQRAISDARSVSLVSSPVINTVVPDKAHDIPDDDHHSRPPSQQPVIMSHHAFISSVSGAQSSSMSSAEDDTITSENVTRCWKRKYERHPTPDKNAPIKPPSAYVMFCNHLRAELKNENLSFPAFAKIAGVRWKSLDTPEKQVYERQAQQAKDEYKAALAQYKNTQEYRQYEQYLSDFREKHETAARSVGKPHKRSRRKRRMSDSPSSTAPLAPTPTPAPPARTGYPYWLLNDPYPSCTLPSSSSSSINDSTK</sequence>
<feature type="region of interest" description="Disordered" evidence="5">
    <location>
        <begin position="285"/>
        <end position="330"/>
    </location>
</feature>
<dbReference type="PROSITE" id="PS50118">
    <property type="entry name" value="HMG_BOX_2"/>
    <property type="match status" value="1"/>
</dbReference>
<dbReference type="CDD" id="cd00084">
    <property type="entry name" value="HMG-box_SF"/>
    <property type="match status" value="1"/>
</dbReference>
<evidence type="ECO:0000256" key="3">
    <source>
        <dbReference type="PROSITE-ProRule" id="PRU00267"/>
    </source>
</evidence>
<dbReference type="SUPFAM" id="SSF47769">
    <property type="entry name" value="SAM/Pointed domain"/>
    <property type="match status" value="1"/>
</dbReference>
<evidence type="ECO:0000259" key="6">
    <source>
        <dbReference type="PROSITE" id="PS50118"/>
    </source>
</evidence>
<keyword evidence="4" id="KW-0175">Coiled coil</keyword>
<dbReference type="GO" id="GO:0005634">
    <property type="term" value="C:nucleus"/>
    <property type="evidence" value="ECO:0007669"/>
    <property type="project" value="UniProtKB-UniRule"/>
</dbReference>
<dbReference type="Gene3D" id="1.10.30.10">
    <property type="entry name" value="High mobility group box domain"/>
    <property type="match status" value="1"/>
</dbReference>
<evidence type="ECO:0000256" key="5">
    <source>
        <dbReference type="SAM" id="MobiDB-lite"/>
    </source>
</evidence>
<dbReference type="SMART" id="SM00398">
    <property type="entry name" value="HMG"/>
    <property type="match status" value="1"/>
</dbReference>
<dbReference type="CDD" id="cd09487">
    <property type="entry name" value="SAM_superfamily"/>
    <property type="match status" value="1"/>
</dbReference>
<dbReference type="EMBL" id="LK023314">
    <property type="protein sequence ID" value="CDS04139.1"/>
    <property type="molecule type" value="Genomic_DNA"/>
</dbReference>
<dbReference type="InterPro" id="IPR036910">
    <property type="entry name" value="HMG_box_dom_sf"/>
</dbReference>
<dbReference type="Pfam" id="PF00536">
    <property type="entry name" value="SAM_1"/>
    <property type="match status" value="1"/>
</dbReference>
<evidence type="ECO:0000313" key="7">
    <source>
        <dbReference type="EMBL" id="CDS04139.1"/>
    </source>
</evidence>
<proteinExistence type="predicted"/>
<gene>
    <name evidence="7" type="ORF">LRAMOSA07094</name>
</gene>
<feature type="DNA-binding region" description="HMG box" evidence="3">
    <location>
        <begin position="199"/>
        <end position="265"/>
    </location>
</feature>
<dbReference type="GO" id="GO:0003677">
    <property type="term" value="F:DNA binding"/>
    <property type="evidence" value="ECO:0007669"/>
    <property type="project" value="UniProtKB-UniRule"/>
</dbReference>
<feature type="domain" description="HMG box" evidence="6">
    <location>
        <begin position="199"/>
        <end position="265"/>
    </location>
</feature>
<name>A0A077WC17_9FUNG</name>
<keyword evidence="2 3" id="KW-0539">Nucleus</keyword>
<feature type="compositionally biased region" description="Basic residues" evidence="5">
    <location>
        <begin position="292"/>
        <end position="303"/>
    </location>
</feature>
<reference evidence="7" key="1">
    <citation type="journal article" date="2014" name="Genome Announc.">
        <title>De novo whole-genome sequence and genome annotation of Lichtheimia ramosa.</title>
        <authorList>
            <person name="Linde J."/>
            <person name="Schwartze V."/>
            <person name="Binder U."/>
            <person name="Lass-Florl C."/>
            <person name="Voigt K."/>
            <person name="Horn F."/>
        </authorList>
    </citation>
    <scope>NUCLEOTIDE SEQUENCE</scope>
    <source>
        <strain evidence="7">JMRC FSU:6197</strain>
    </source>
</reference>
<protein>
    <recommendedName>
        <fullName evidence="6">HMG box domain-containing protein</fullName>
    </recommendedName>
</protein>
<dbReference type="AlphaFoldDB" id="A0A077WC17"/>
<dbReference type="InterPro" id="IPR051965">
    <property type="entry name" value="ChromReg_NeuronalGeneExpr"/>
</dbReference>
<dbReference type="InterPro" id="IPR001660">
    <property type="entry name" value="SAM"/>
</dbReference>
<dbReference type="Pfam" id="PF00505">
    <property type="entry name" value="HMG_box"/>
    <property type="match status" value="1"/>
</dbReference>
<dbReference type="InterPro" id="IPR013761">
    <property type="entry name" value="SAM/pointed_sf"/>
</dbReference>
<dbReference type="SMART" id="SM00454">
    <property type="entry name" value="SAM"/>
    <property type="match status" value="1"/>
</dbReference>
<dbReference type="InterPro" id="IPR009071">
    <property type="entry name" value="HMG_box_dom"/>
</dbReference>
<accession>A0A077WC17</accession>
<keyword evidence="1 3" id="KW-0238">DNA-binding</keyword>
<evidence type="ECO:0000256" key="4">
    <source>
        <dbReference type="SAM" id="Coils"/>
    </source>
</evidence>
<dbReference type="PANTHER" id="PTHR46040:SF3">
    <property type="entry name" value="HIGH MOBILITY GROUP PROTEIN 2"/>
    <property type="match status" value="1"/>
</dbReference>
<dbReference type="Gene3D" id="1.10.150.50">
    <property type="entry name" value="Transcription Factor, Ets-1"/>
    <property type="match status" value="1"/>
</dbReference>
<dbReference type="OrthoDB" id="1919336at2759"/>
<organism evidence="7">
    <name type="scientific">Lichtheimia ramosa</name>
    <dbReference type="NCBI Taxonomy" id="688394"/>
    <lineage>
        <taxon>Eukaryota</taxon>
        <taxon>Fungi</taxon>
        <taxon>Fungi incertae sedis</taxon>
        <taxon>Mucoromycota</taxon>
        <taxon>Mucoromycotina</taxon>
        <taxon>Mucoromycetes</taxon>
        <taxon>Mucorales</taxon>
        <taxon>Lichtheimiaceae</taxon>
        <taxon>Lichtheimia</taxon>
    </lineage>
</organism>
<dbReference type="PANTHER" id="PTHR46040">
    <property type="entry name" value="HIGH MOBILITY GROUP PROTEIN 2"/>
    <property type="match status" value="1"/>
</dbReference>
<dbReference type="GO" id="GO:0010468">
    <property type="term" value="P:regulation of gene expression"/>
    <property type="evidence" value="ECO:0007669"/>
    <property type="project" value="TreeGrafter"/>
</dbReference>
<dbReference type="SUPFAM" id="SSF47095">
    <property type="entry name" value="HMG-box"/>
    <property type="match status" value="1"/>
</dbReference>
<evidence type="ECO:0000256" key="2">
    <source>
        <dbReference type="ARBA" id="ARBA00023242"/>
    </source>
</evidence>
<evidence type="ECO:0000256" key="1">
    <source>
        <dbReference type="ARBA" id="ARBA00023125"/>
    </source>
</evidence>